<feature type="compositionally biased region" description="Polar residues" evidence="2">
    <location>
        <begin position="261"/>
        <end position="274"/>
    </location>
</feature>
<protein>
    <recommendedName>
        <fullName evidence="3">CCHC-type domain-containing protein</fullName>
    </recommendedName>
</protein>
<organism evidence="4">
    <name type="scientific">Fagus sylvatica</name>
    <name type="common">Beechnut</name>
    <dbReference type="NCBI Taxonomy" id="28930"/>
    <lineage>
        <taxon>Eukaryota</taxon>
        <taxon>Viridiplantae</taxon>
        <taxon>Streptophyta</taxon>
        <taxon>Embryophyta</taxon>
        <taxon>Tracheophyta</taxon>
        <taxon>Spermatophyta</taxon>
        <taxon>Magnoliopsida</taxon>
        <taxon>eudicotyledons</taxon>
        <taxon>Gunneridae</taxon>
        <taxon>Pentapetalae</taxon>
        <taxon>rosids</taxon>
        <taxon>fabids</taxon>
        <taxon>Fagales</taxon>
        <taxon>Fagaceae</taxon>
        <taxon>Fagus</taxon>
    </lineage>
</organism>
<evidence type="ECO:0000256" key="1">
    <source>
        <dbReference type="PROSITE-ProRule" id="PRU00047"/>
    </source>
</evidence>
<dbReference type="InterPro" id="IPR026960">
    <property type="entry name" value="RVT-Znf"/>
</dbReference>
<dbReference type="InterPro" id="IPR002156">
    <property type="entry name" value="RNaseH_domain"/>
</dbReference>
<dbReference type="InterPro" id="IPR005135">
    <property type="entry name" value="Endo/exonuclease/phosphatase"/>
</dbReference>
<evidence type="ECO:0000313" key="4">
    <source>
        <dbReference type="EMBL" id="SPD04622.1"/>
    </source>
</evidence>
<proteinExistence type="predicted"/>
<dbReference type="InterPro" id="IPR001878">
    <property type="entry name" value="Znf_CCHC"/>
</dbReference>
<dbReference type="Pfam" id="PF13966">
    <property type="entry name" value="zf-RVT"/>
    <property type="match status" value="1"/>
</dbReference>
<keyword evidence="1" id="KW-0479">Metal-binding</keyword>
<dbReference type="InterPro" id="IPR036691">
    <property type="entry name" value="Endo/exonu/phosph_ase_sf"/>
</dbReference>
<keyword evidence="1" id="KW-0863">Zinc-finger</keyword>
<dbReference type="Pfam" id="PF03372">
    <property type="entry name" value="Exo_endo_phos"/>
    <property type="match status" value="1"/>
</dbReference>
<dbReference type="InterPro" id="IPR043502">
    <property type="entry name" value="DNA/RNA_pol_sf"/>
</dbReference>
<feature type="compositionally biased region" description="Basic and acidic residues" evidence="2">
    <location>
        <begin position="276"/>
        <end position="285"/>
    </location>
</feature>
<reference evidence="4" key="1">
    <citation type="submission" date="2018-02" db="EMBL/GenBank/DDBJ databases">
        <authorList>
            <person name="Cohen D.B."/>
            <person name="Kent A.D."/>
        </authorList>
    </citation>
    <scope>NUCLEOTIDE SEQUENCE</scope>
</reference>
<sequence>MADELEELCRRMRLSEHEKQHIRVSKDRVLKSHQEAKFSILFKLLTTRTFNGDAFKNSVGAMWASHGVLSVTTIDDNLFMAAFPSDAALRHVFSTSPWTFDKKLILMARFVGDLQPTAVKFTHVAFWIRLVNLPIKSMTREMGEDIGQRVGRLITVDAPEDNGVAWGRYLRIRVEVEIAKPLMRGCIIQVEETAPVWVDFRYEHLPIFCYRCGILGHSGSDCFTGARTSVFDRDQYGAWLRALPERNTQGGRRHKDGGMDLNSSSSHGDVSEQSGEPEHSPTHQLAKDHEAIPHANYGNQIPQGTETDPAFVEDMGVEKGTTKAPLFMDYQGIPSPGSTIGPGENTEETLTEKSNLSCEFTHDSSPKVYAGKLGAGPNGPILVPTNPVKKTTWKKKARSNCISSGEASRSEYSVKSMITPGKRALQVEIDAPPGTMKIFSLNCRGLGNPETMSELHRIVKKEDPSIVFLMETRLDLRNLEFLRVRLGLTGCLGVDRHGFGGGLALLWSSSIVVNIQSFSQNHIDADVVSEDGLRWRATGFYGHPERGLRDHSWALLRHLWGTRNLPWLVFGDFNEITALKEQWGRIDRNLAQMAAFREVLSDCFLQDLGFHRAAFTWSNRRLSGDLVRVRLDRSVANAEWISLFPNARVQHIVVAASDHMGCEDAIREGWSVQVSGTPMYSVVQKIKNCRVSLLNWCKTQVNINSCLIASKMARLDQLENTPMDQYSSNEVNDLRREINVLTEKEEIFWRQRSRVSWLAEGDRNTKYYHACASQRRRTNQIKGLRDENDVMHSDQLEISNIAVEYFHQLFNSFNPDCVQEVVSQVDTVVTSEMNGSLLRQLSGEEIQKALFQMNPSKAPGPDGRMLRSVNYTNITLIPKVKSPEAMTQFRLISLCNVLYKIVSKVLVNRMKSILPQVISDSQSAFVPGRLITDNVIIAFEVLHYLKNLGVGKNFQMAAKLDMSKAYDRVEWSYLKAILLKLGFPWKMGGAYYGVCFINILFSSGKWFSPWLYQTFQRDKFNGKPILVGSKRRGRKIHWVNKAKLIKPKKEGGMGFRNLQLFNKALLARHGWRLIHDPHALVSRFLKARYFPNSSFLEARIPGNASYIWQSICESRDVLRSGLRWRVGSGASISVWNDAWLPCPTTYKVITPIRVLNEDATVDSLIDDNLMTWKVNLLKEIFLPRDVDVIKQIPLSLRNPCDKLIWTGTTNGRFFVKSAYYLLLGEANSSSGSSSSGGSLERHLWSNIWSSQVQPKIRLFMWRACLDILPTRTKLFDKGILHSFSCRWCETEPETSSHVLWQCDFAQKVWKACPIPIPSSYNENLSFWDFTAHCIDAFDVTQIAVLFTTAWEIWNARNRLNWDNKLSTMDDIWRKAAGIASDFLAVSLRVQAPEKVMKVPLAGRWRPLVQDNFKLNVSTFVDKKSKSVGIGIVIRDAQCQVLVALQKKVETCDSKTQMQAKAILTAIQFAFDMGFRRLEVNIPYKELILWLQADDLCLAPIGPLIDDILWVKNACDFCHFSFINSRVTRLPQSWLQRLRPQFLRRFG</sequence>
<dbReference type="EMBL" id="OIVN01002557">
    <property type="protein sequence ID" value="SPD04622.1"/>
    <property type="molecule type" value="Genomic_DNA"/>
</dbReference>
<dbReference type="GO" id="GO:0004523">
    <property type="term" value="F:RNA-DNA hybrid ribonuclease activity"/>
    <property type="evidence" value="ECO:0007669"/>
    <property type="project" value="InterPro"/>
</dbReference>
<dbReference type="Pfam" id="PF13456">
    <property type="entry name" value="RVT_3"/>
    <property type="match status" value="1"/>
</dbReference>
<dbReference type="Gene3D" id="3.60.10.10">
    <property type="entry name" value="Endonuclease/exonuclease/phosphatase"/>
    <property type="match status" value="1"/>
</dbReference>
<gene>
    <name evidence="4" type="ORF">FSB_LOCUS32504</name>
</gene>
<dbReference type="PANTHER" id="PTHR31286">
    <property type="entry name" value="GLYCINE-RICH CELL WALL STRUCTURAL PROTEIN 1.8-LIKE"/>
    <property type="match status" value="1"/>
</dbReference>
<dbReference type="InterPro" id="IPR025836">
    <property type="entry name" value="Zn_knuckle_CX2CX4HX4C"/>
</dbReference>
<dbReference type="PROSITE" id="PS50158">
    <property type="entry name" value="ZF_CCHC"/>
    <property type="match status" value="1"/>
</dbReference>
<dbReference type="GO" id="GO:0008270">
    <property type="term" value="F:zinc ion binding"/>
    <property type="evidence" value="ECO:0007669"/>
    <property type="project" value="UniProtKB-KW"/>
</dbReference>
<dbReference type="SUPFAM" id="SSF56672">
    <property type="entry name" value="DNA/RNA polymerases"/>
    <property type="match status" value="1"/>
</dbReference>
<dbReference type="SUPFAM" id="SSF56219">
    <property type="entry name" value="DNase I-like"/>
    <property type="match status" value="1"/>
</dbReference>
<evidence type="ECO:0000256" key="2">
    <source>
        <dbReference type="SAM" id="MobiDB-lite"/>
    </source>
</evidence>
<feature type="domain" description="CCHC-type" evidence="3">
    <location>
        <begin position="209"/>
        <end position="222"/>
    </location>
</feature>
<evidence type="ECO:0000259" key="3">
    <source>
        <dbReference type="PROSITE" id="PS50158"/>
    </source>
</evidence>
<name>A0A2N9GXZ5_FAGSY</name>
<dbReference type="CDD" id="cd01650">
    <property type="entry name" value="RT_nLTR_like"/>
    <property type="match status" value="1"/>
</dbReference>
<dbReference type="InterPro" id="IPR040256">
    <property type="entry name" value="At4g02000-like"/>
</dbReference>
<feature type="region of interest" description="Disordered" evidence="2">
    <location>
        <begin position="243"/>
        <end position="285"/>
    </location>
</feature>
<dbReference type="Pfam" id="PF14392">
    <property type="entry name" value="zf-CCHC_4"/>
    <property type="match status" value="1"/>
</dbReference>
<dbReference type="InterPro" id="IPR000477">
    <property type="entry name" value="RT_dom"/>
</dbReference>
<dbReference type="PANTHER" id="PTHR31286:SF167">
    <property type="entry name" value="OS09G0268800 PROTEIN"/>
    <property type="match status" value="1"/>
</dbReference>
<keyword evidence="1" id="KW-0862">Zinc</keyword>
<accession>A0A2N9GXZ5</accession>
<dbReference type="Pfam" id="PF00078">
    <property type="entry name" value="RVT_1"/>
    <property type="match status" value="1"/>
</dbReference>
<dbReference type="GO" id="GO:0003676">
    <property type="term" value="F:nucleic acid binding"/>
    <property type="evidence" value="ECO:0007669"/>
    <property type="project" value="InterPro"/>
</dbReference>